<feature type="region of interest" description="Disordered" evidence="1">
    <location>
        <begin position="306"/>
        <end position="341"/>
    </location>
</feature>
<feature type="region of interest" description="Disordered" evidence="1">
    <location>
        <begin position="490"/>
        <end position="580"/>
    </location>
</feature>
<reference evidence="2 3" key="1">
    <citation type="journal article" date="2019" name="Int. J. Syst. Evol. Microbiol.">
        <title>The Global Catalogue of Microorganisms (GCM) 10K type strain sequencing project: providing services to taxonomists for standard genome sequencing and annotation.</title>
        <authorList>
            <consortium name="The Broad Institute Genomics Platform"/>
            <consortium name="The Broad Institute Genome Sequencing Center for Infectious Disease"/>
            <person name="Wu L."/>
            <person name="Ma J."/>
        </authorList>
    </citation>
    <scope>NUCLEOTIDE SEQUENCE [LARGE SCALE GENOMIC DNA]</scope>
    <source>
        <strain evidence="2 3">CGMCC 1.12121</strain>
    </source>
</reference>
<evidence type="ECO:0000313" key="3">
    <source>
        <dbReference type="Proteomes" id="UP001597085"/>
    </source>
</evidence>
<dbReference type="RefSeq" id="WP_256420098.1">
    <property type="nucleotide sequence ID" value="NZ_JANHDI010000001.1"/>
</dbReference>
<sequence>MTDTSTRSDTRNLNRRTLLATLASAGVGSLAGCSFAERESDEATTETDPELAESLARRFAPTLYFDAAEPWLPTDPRPYESERDGDPVVDGFDALDGYHARDADSGGPPDPTVFYNAVEYDDSPLAVVQFWLYSAFDQFTTNFHWHDWEVLHVFVDTETDRPQLYVSSSHSRRVPNNEFLDPDPEMIPRILAELGSHSSALSVNDEPDRFQRLPGADLLADITNSAIESVEALSEVPLAYGLPRDEGARLPYVVPEYEGVPVYDHERLPNVERTSLVDEDLTVRSFESLSSPPTDLPGRSTGVVFRHGGRGDAGADGSSSDATEAVGGESTDAESTDGGAVDGTTEYAYELVPTAELEHITAFTGPQLSFEFSVPEFAEDAIAGHITTTGVPWEQPRYENPAADITDPNHRAALAERYDAIGDAAPINTVVAAVTEAVSSDDAPDGEGLTTQTPNVEAVALLESDPAAVPTFGGVAALRDVPEGEHRLTVNAAGQAPHSERLSVGGESDATSTVTEQTASDTAATTEAETAGTTGAETPETTTGRAESAATGSGSAAPDDGSGPDRTAERVTAAGSAGEIPLVARENAQRLEIDAGGTDADLTDVAIDDDFAGRLYDSPLDGSDAVYVHRGGAYTTEVRDADGAVGAFRVNPDPASGTDGDDPSETGPPIRIDRPETGKASLSSFLASITGETSEELGGLLDDDSDGDTLTGRENALRGLVRALDAVASASERAAENARAGDRANADRRIQTASTGLERIAELIAEASDDLPDPLERAVENRVEEATRRAEQARKADKL</sequence>
<evidence type="ECO:0000256" key="1">
    <source>
        <dbReference type="SAM" id="MobiDB-lite"/>
    </source>
</evidence>
<comment type="caution">
    <text evidence="2">The sequence shown here is derived from an EMBL/GenBank/DDBJ whole genome shotgun (WGS) entry which is preliminary data.</text>
</comment>
<keyword evidence="3" id="KW-1185">Reference proteome</keyword>
<feature type="compositionally biased region" description="Low complexity" evidence="1">
    <location>
        <begin position="515"/>
        <end position="561"/>
    </location>
</feature>
<evidence type="ECO:0000313" key="2">
    <source>
        <dbReference type="EMBL" id="MFD1598093.1"/>
    </source>
</evidence>
<dbReference type="InterPro" id="IPR006311">
    <property type="entry name" value="TAT_signal"/>
</dbReference>
<feature type="region of interest" description="Disordered" evidence="1">
    <location>
        <begin position="648"/>
        <end position="678"/>
    </location>
</feature>
<dbReference type="PROSITE" id="PS51257">
    <property type="entry name" value="PROKAR_LIPOPROTEIN"/>
    <property type="match status" value="1"/>
</dbReference>
<dbReference type="Proteomes" id="UP001597085">
    <property type="component" value="Unassembled WGS sequence"/>
</dbReference>
<dbReference type="EMBL" id="JBHUDK010000003">
    <property type="protein sequence ID" value="MFD1598093.1"/>
    <property type="molecule type" value="Genomic_DNA"/>
</dbReference>
<dbReference type="AlphaFoldDB" id="A0ABD6CKY0"/>
<gene>
    <name evidence="2" type="ORF">ACFSBX_03875</name>
</gene>
<dbReference type="PROSITE" id="PS51318">
    <property type="entry name" value="TAT"/>
    <property type="match status" value="1"/>
</dbReference>
<accession>A0ABD6CKY0</accession>
<proteinExistence type="predicted"/>
<name>A0ABD6CKY0_9EURY</name>
<organism evidence="2 3">
    <name type="scientific">Halobellus rarus</name>
    <dbReference type="NCBI Taxonomy" id="1126237"/>
    <lineage>
        <taxon>Archaea</taxon>
        <taxon>Methanobacteriati</taxon>
        <taxon>Methanobacteriota</taxon>
        <taxon>Stenosarchaea group</taxon>
        <taxon>Halobacteria</taxon>
        <taxon>Halobacteriales</taxon>
        <taxon>Haloferacaceae</taxon>
        <taxon>Halobellus</taxon>
    </lineage>
</organism>
<protein>
    <submittedName>
        <fullName evidence="2">Uncharacterized protein</fullName>
    </submittedName>
</protein>